<keyword evidence="1" id="KW-1185">Reference proteome</keyword>
<organism evidence="1 2">
    <name type="scientific">Caenorhabditis tropicalis</name>
    <dbReference type="NCBI Taxonomy" id="1561998"/>
    <lineage>
        <taxon>Eukaryota</taxon>
        <taxon>Metazoa</taxon>
        <taxon>Ecdysozoa</taxon>
        <taxon>Nematoda</taxon>
        <taxon>Chromadorea</taxon>
        <taxon>Rhabditida</taxon>
        <taxon>Rhabditina</taxon>
        <taxon>Rhabditomorpha</taxon>
        <taxon>Rhabditoidea</taxon>
        <taxon>Rhabditidae</taxon>
        <taxon>Peloderinae</taxon>
        <taxon>Caenorhabditis</taxon>
    </lineage>
</organism>
<dbReference type="Proteomes" id="UP000095282">
    <property type="component" value="Unplaced"/>
</dbReference>
<reference evidence="2" key="1">
    <citation type="submission" date="2016-11" db="UniProtKB">
        <authorList>
            <consortium name="WormBaseParasite"/>
        </authorList>
    </citation>
    <scope>IDENTIFICATION</scope>
</reference>
<protein>
    <submittedName>
        <fullName evidence="2">Secreted protein</fullName>
    </submittedName>
</protein>
<name>A0A1I7UKA8_9PELO</name>
<proteinExistence type="predicted"/>
<evidence type="ECO:0000313" key="2">
    <source>
        <dbReference type="WBParaSite" id="Csp11.Scaffold630.g16816.t1"/>
    </source>
</evidence>
<sequence>MISFASVSRTGPQSSIAAAVGWMELSTYDINVSRLNVRYLSPSTNTWLRSKNCKKLVFRGNKDYELT</sequence>
<accession>A0A1I7UKA8</accession>
<evidence type="ECO:0000313" key="1">
    <source>
        <dbReference type="Proteomes" id="UP000095282"/>
    </source>
</evidence>
<dbReference type="WBParaSite" id="Csp11.Scaffold630.g16816.t1">
    <property type="protein sequence ID" value="Csp11.Scaffold630.g16816.t1"/>
    <property type="gene ID" value="Csp11.Scaffold630.g16816"/>
</dbReference>
<dbReference type="AlphaFoldDB" id="A0A1I7UKA8"/>